<evidence type="ECO:0008006" key="4">
    <source>
        <dbReference type="Google" id="ProtNLM"/>
    </source>
</evidence>
<dbReference type="RefSeq" id="WP_033495902.1">
    <property type="nucleotide sequence ID" value="NZ_JGZI01000002.1"/>
</dbReference>
<keyword evidence="3" id="KW-1185">Reference proteome</keyword>
<dbReference type="Proteomes" id="UP000029050">
    <property type="component" value="Unassembled WGS sequence"/>
</dbReference>
<feature type="chain" id="PRO_5039397091" description="Lipoprotein" evidence="1">
    <location>
        <begin position="25"/>
        <end position="209"/>
    </location>
</feature>
<proteinExistence type="predicted"/>
<name>A0A087CM54_9BIFI</name>
<dbReference type="AlphaFoldDB" id="A0A087CM54"/>
<dbReference type="OrthoDB" id="3251215at2"/>
<gene>
    <name evidence="2" type="ORF">BPSY_0231</name>
</gene>
<dbReference type="EMBL" id="JGZI01000002">
    <property type="protein sequence ID" value="KFI84354.1"/>
    <property type="molecule type" value="Genomic_DNA"/>
</dbReference>
<organism evidence="2 3">
    <name type="scientific">Bifidobacterium psychraerophilum</name>
    <dbReference type="NCBI Taxonomy" id="218140"/>
    <lineage>
        <taxon>Bacteria</taxon>
        <taxon>Bacillati</taxon>
        <taxon>Actinomycetota</taxon>
        <taxon>Actinomycetes</taxon>
        <taxon>Bifidobacteriales</taxon>
        <taxon>Bifidobacteriaceae</taxon>
        <taxon>Bifidobacterium</taxon>
    </lineage>
</organism>
<evidence type="ECO:0000313" key="2">
    <source>
        <dbReference type="EMBL" id="KFI84354.1"/>
    </source>
</evidence>
<evidence type="ECO:0000256" key="1">
    <source>
        <dbReference type="SAM" id="SignalP"/>
    </source>
</evidence>
<sequence>MKHTTTRTATALTLLLALSGCGFTQPSASPSTATASPKGVAAPTVVPAPAGLTIPGGKAKWLSILPDPNATAWDDSTAVARDYTIAVHTWDTTSDLTDAYAGQRAALWGTSQLQEEQAAYDADQAKGQAYFNQEAVHRAWTSTAITSTGRDGVPSASDQDAITVNWTMTPHRRDNTRAQALSGTDDVLLYRTAAGHWQVQGSSTRQDVQ</sequence>
<evidence type="ECO:0000313" key="3">
    <source>
        <dbReference type="Proteomes" id="UP000029050"/>
    </source>
</evidence>
<dbReference type="STRING" id="218140.BPSY_0231"/>
<comment type="caution">
    <text evidence="2">The sequence shown here is derived from an EMBL/GenBank/DDBJ whole genome shotgun (WGS) entry which is preliminary data.</text>
</comment>
<dbReference type="GeneID" id="98299471"/>
<accession>A0A087CM54</accession>
<feature type="signal peptide" evidence="1">
    <location>
        <begin position="1"/>
        <end position="24"/>
    </location>
</feature>
<protein>
    <recommendedName>
        <fullName evidence="4">Lipoprotein</fullName>
    </recommendedName>
</protein>
<reference evidence="2 3" key="1">
    <citation type="submission" date="2014-03" db="EMBL/GenBank/DDBJ databases">
        <title>Genomics of Bifidobacteria.</title>
        <authorList>
            <person name="Ventura M."/>
            <person name="Milani C."/>
            <person name="Lugli G.A."/>
        </authorList>
    </citation>
    <scope>NUCLEOTIDE SEQUENCE [LARGE SCALE GENOMIC DNA]</scope>
    <source>
        <strain evidence="2 3">LMG 21775</strain>
    </source>
</reference>
<keyword evidence="1" id="KW-0732">Signal</keyword>
<dbReference type="PROSITE" id="PS51257">
    <property type="entry name" value="PROKAR_LIPOPROTEIN"/>
    <property type="match status" value="1"/>
</dbReference>
<dbReference type="eggNOG" id="ENOG5031YDB">
    <property type="taxonomic scope" value="Bacteria"/>
</dbReference>